<sequence>MMSDPLGSSRVSSQKQNREGVVGAQSGQYRVAVESSPGCGGGPGRDVTICTRPSRNSHENFPVGHPSWDCSHANSLNFGVSMEPETSELKKGLVLGRDGNIHIRLTGSTPLGDVGCNRTTANHRGGYNASLDDFR</sequence>
<dbReference type="AlphaFoldDB" id="A0A498IQT1"/>
<protein>
    <submittedName>
        <fullName evidence="2">Uncharacterized protein</fullName>
    </submittedName>
</protein>
<organism evidence="2 3">
    <name type="scientific">Malus domestica</name>
    <name type="common">Apple</name>
    <name type="synonym">Pyrus malus</name>
    <dbReference type="NCBI Taxonomy" id="3750"/>
    <lineage>
        <taxon>Eukaryota</taxon>
        <taxon>Viridiplantae</taxon>
        <taxon>Streptophyta</taxon>
        <taxon>Embryophyta</taxon>
        <taxon>Tracheophyta</taxon>
        <taxon>Spermatophyta</taxon>
        <taxon>Magnoliopsida</taxon>
        <taxon>eudicotyledons</taxon>
        <taxon>Gunneridae</taxon>
        <taxon>Pentapetalae</taxon>
        <taxon>rosids</taxon>
        <taxon>fabids</taxon>
        <taxon>Rosales</taxon>
        <taxon>Rosaceae</taxon>
        <taxon>Amygdaloideae</taxon>
        <taxon>Maleae</taxon>
        <taxon>Malus</taxon>
    </lineage>
</organism>
<gene>
    <name evidence="2" type="ORF">DVH24_009380</name>
</gene>
<dbReference type="Proteomes" id="UP000290289">
    <property type="component" value="Chromosome 10"/>
</dbReference>
<evidence type="ECO:0000313" key="3">
    <source>
        <dbReference type="Proteomes" id="UP000290289"/>
    </source>
</evidence>
<name>A0A498IQT1_MALDO</name>
<feature type="region of interest" description="Disordered" evidence="1">
    <location>
        <begin position="1"/>
        <end position="65"/>
    </location>
</feature>
<comment type="caution">
    <text evidence="2">The sequence shown here is derived from an EMBL/GenBank/DDBJ whole genome shotgun (WGS) entry which is preliminary data.</text>
</comment>
<proteinExistence type="predicted"/>
<evidence type="ECO:0000313" key="2">
    <source>
        <dbReference type="EMBL" id="RXH85559.1"/>
    </source>
</evidence>
<keyword evidence="3" id="KW-1185">Reference proteome</keyword>
<reference evidence="2 3" key="1">
    <citation type="submission" date="2018-10" db="EMBL/GenBank/DDBJ databases">
        <title>A high-quality apple genome assembly.</title>
        <authorList>
            <person name="Hu J."/>
        </authorList>
    </citation>
    <scope>NUCLEOTIDE SEQUENCE [LARGE SCALE GENOMIC DNA]</scope>
    <source>
        <strain evidence="3">cv. HFTH1</strain>
        <tissue evidence="2">Young leaf</tissue>
    </source>
</reference>
<evidence type="ECO:0000256" key="1">
    <source>
        <dbReference type="SAM" id="MobiDB-lite"/>
    </source>
</evidence>
<dbReference type="EMBL" id="RDQH01000336">
    <property type="protein sequence ID" value="RXH85559.1"/>
    <property type="molecule type" value="Genomic_DNA"/>
</dbReference>
<accession>A0A498IQT1</accession>